<dbReference type="InterPro" id="IPR001898">
    <property type="entry name" value="SLC13A/DASS"/>
</dbReference>
<name>E8KGS2_9PAST</name>
<accession>E8KGS2</accession>
<keyword evidence="4 5" id="KW-0472">Membrane</keyword>
<dbReference type="EMBL" id="AEVG01000068">
    <property type="protein sequence ID" value="EFX91927.1"/>
    <property type="molecule type" value="Genomic_DNA"/>
</dbReference>
<sequence>MNLKKLLHYAIILACPIATYIFPTPEGLSVLGWHILGVYIGTILALILKPFPAPPLLLAAVAISAIIGNTPAEVLADGTKVAVKQGSVLDGYKSGTTWLVFAA</sequence>
<evidence type="ECO:0000256" key="1">
    <source>
        <dbReference type="ARBA" id="ARBA00004141"/>
    </source>
</evidence>
<evidence type="ECO:0000313" key="7">
    <source>
        <dbReference type="Proteomes" id="UP000005467"/>
    </source>
</evidence>
<dbReference type="GO" id="GO:0016020">
    <property type="term" value="C:membrane"/>
    <property type="evidence" value="ECO:0007669"/>
    <property type="project" value="UniProtKB-SubCell"/>
</dbReference>
<evidence type="ECO:0000256" key="3">
    <source>
        <dbReference type="ARBA" id="ARBA00022989"/>
    </source>
</evidence>
<dbReference type="HOGENOM" id="CLU_2257707_0_0_6"/>
<dbReference type="AlphaFoldDB" id="E8KGS2"/>
<gene>
    <name evidence="6" type="ORF">HMPREF0027_1039</name>
</gene>
<proteinExistence type="predicted"/>
<evidence type="ECO:0000256" key="2">
    <source>
        <dbReference type="ARBA" id="ARBA00022692"/>
    </source>
</evidence>
<comment type="subcellular location">
    <subcellularLocation>
        <location evidence="1">Membrane</location>
        <topology evidence="1">Multi-pass membrane protein</topology>
    </subcellularLocation>
</comment>
<reference evidence="6 7" key="1">
    <citation type="submission" date="2011-01" db="EMBL/GenBank/DDBJ databases">
        <authorList>
            <person name="Muzny D."/>
            <person name="Qin X."/>
            <person name="Deng J."/>
            <person name="Jiang H."/>
            <person name="Liu Y."/>
            <person name="Qu J."/>
            <person name="Song X.-Z."/>
            <person name="Zhang L."/>
            <person name="Thornton R."/>
            <person name="Coyle M."/>
            <person name="Francisco L."/>
            <person name="Jackson L."/>
            <person name="Javaid M."/>
            <person name="Korchina V."/>
            <person name="Kovar C."/>
            <person name="Mata R."/>
            <person name="Mathew T."/>
            <person name="Ngo R."/>
            <person name="Nguyen L."/>
            <person name="Nguyen N."/>
            <person name="Okwuonu G."/>
            <person name="Ongeri F."/>
            <person name="Pham C."/>
            <person name="Simmons D."/>
            <person name="Wilczek-Boney K."/>
            <person name="Hale W."/>
            <person name="Jakkamsetti A."/>
            <person name="Pham P."/>
            <person name="Ruth R."/>
            <person name="San Lucas F."/>
            <person name="Warren J."/>
            <person name="Zhang J."/>
            <person name="Zhao Z."/>
            <person name="Zhou C."/>
            <person name="Zhu D."/>
            <person name="Lee S."/>
            <person name="Bess C."/>
            <person name="Blankenburg K."/>
            <person name="Forbes L."/>
            <person name="Fu Q."/>
            <person name="Gubbala S."/>
            <person name="Hirani K."/>
            <person name="Jayaseelan J.C."/>
            <person name="Lara F."/>
            <person name="Munidasa M."/>
            <person name="Palculict T."/>
            <person name="Patil S."/>
            <person name="Pu L.-L."/>
            <person name="Saada N."/>
            <person name="Tang L."/>
            <person name="Weissenberger G."/>
            <person name="Zhu Y."/>
            <person name="Hemphill L."/>
            <person name="Shang Y."/>
            <person name="Youmans B."/>
            <person name="Ayvaz T."/>
            <person name="Ross M."/>
            <person name="Santibanez J."/>
            <person name="Aqrawi P."/>
            <person name="Gross S."/>
            <person name="Joshi V."/>
            <person name="Fowler G."/>
            <person name="Nazareth L."/>
            <person name="Reid J."/>
            <person name="Worley K."/>
            <person name="Petrosino J."/>
            <person name="Highlander S."/>
            <person name="Gibbs R."/>
        </authorList>
    </citation>
    <scope>NUCLEOTIDE SEQUENCE [LARGE SCALE GENOMIC DNA]</scope>
    <source>
        <strain evidence="6 7">ATCC 25976</strain>
    </source>
</reference>
<evidence type="ECO:0000256" key="4">
    <source>
        <dbReference type="ARBA" id="ARBA00023136"/>
    </source>
</evidence>
<dbReference type="GO" id="GO:0022857">
    <property type="term" value="F:transmembrane transporter activity"/>
    <property type="evidence" value="ECO:0007669"/>
    <property type="project" value="InterPro"/>
</dbReference>
<evidence type="ECO:0000256" key="5">
    <source>
        <dbReference type="SAM" id="Phobius"/>
    </source>
</evidence>
<dbReference type="Pfam" id="PF00939">
    <property type="entry name" value="Na_sulph_symp"/>
    <property type="match status" value="1"/>
</dbReference>
<organism evidence="6 7">
    <name type="scientific">Actinobacillus ureae ATCC 25976</name>
    <dbReference type="NCBI Taxonomy" id="887324"/>
    <lineage>
        <taxon>Bacteria</taxon>
        <taxon>Pseudomonadati</taxon>
        <taxon>Pseudomonadota</taxon>
        <taxon>Gammaproteobacteria</taxon>
        <taxon>Pasteurellales</taxon>
        <taxon>Pasteurellaceae</taxon>
        <taxon>Actinobacillus</taxon>
    </lineage>
</organism>
<comment type="caution">
    <text evidence="6">The sequence shown here is derived from an EMBL/GenBank/DDBJ whole genome shotgun (WGS) entry which is preliminary data.</text>
</comment>
<keyword evidence="2 5" id="KW-0812">Transmembrane</keyword>
<feature type="transmembrane region" description="Helical" evidence="5">
    <location>
        <begin position="7"/>
        <end position="24"/>
    </location>
</feature>
<protein>
    <submittedName>
        <fullName evidence="6">Uncharacterized protein</fullName>
    </submittedName>
</protein>
<dbReference type="Proteomes" id="UP000005467">
    <property type="component" value="Unassembled WGS sequence"/>
</dbReference>
<keyword evidence="7" id="KW-1185">Reference proteome</keyword>
<evidence type="ECO:0000313" key="6">
    <source>
        <dbReference type="EMBL" id="EFX91927.1"/>
    </source>
</evidence>
<keyword evidence="3 5" id="KW-1133">Transmembrane helix</keyword>